<comment type="similarity">
    <text evidence="3">Belongs to the NELF-D family.</text>
</comment>
<evidence type="ECO:0000256" key="4">
    <source>
        <dbReference type="ARBA" id="ARBA00022491"/>
    </source>
</evidence>
<dbReference type="SUPFAM" id="SSF81665">
    <property type="entry name" value="Calcium ATPase, transmembrane domain M"/>
    <property type="match status" value="1"/>
</dbReference>
<dbReference type="GO" id="GO:0016020">
    <property type="term" value="C:membrane"/>
    <property type="evidence" value="ECO:0007669"/>
    <property type="project" value="UniProtKB-SubCell"/>
</dbReference>
<evidence type="ECO:0000256" key="7">
    <source>
        <dbReference type="ARBA" id="ARBA00023015"/>
    </source>
</evidence>
<evidence type="ECO:0000256" key="1">
    <source>
        <dbReference type="ARBA" id="ARBA00004123"/>
    </source>
</evidence>
<feature type="domain" description="P-type ATPase N-terminal" evidence="13">
    <location>
        <begin position="595"/>
        <end position="647"/>
    </location>
</feature>
<keyword evidence="6 12" id="KW-1133">Transmembrane helix</keyword>
<name>A0A9Q0N107_9DIPT</name>
<keyword evidence="14" id="KW-0251">Elongation factor</keyword>
<dbReference type="PROSITE" id="PS00154">
    <property type="entry name" value="ATPASE_E1_E2"/>
    <property type="match status" value="1"/>
</dbReference>
<organism evidence="14 15">
    <name type="scientific">Pseudolycoriella hygida</name>
    <dbReference type="NCBI Taxonomy" id="35572"/>
    <lineage>
        <taxon>Eukaryota</taxon>
        <taxon>Metazoa</taxon>
        <taxon>Ecdysozoa</taxon>
        <taxon>Arthropoda</taxon>
        <taxon>Hexapoda</taxon>
        <taxon>Insecta</taxon>
        <taxon>Pterygota</taxon>
        <taxon>Neoptera</taxon>
        <taxon>Endopterygota</taxon>
        <taxon>Diptera</taxon>
        <taxon>Nematocera</taxon>
        <taxon>Sciaroidea</taxon>
        <taxon>Sciaridae</taxon>
        <taxon>Pseudolycoriella</taxon>
    </lineage>
</organism>
<evidence type="ECO:0000256" key="5">
    <source>
        <dbReference type="ARBA" id="ARBA00022692"/>
    </source>
</evidence>
<dbReference type="NCBIfam" id="TIGR01494">
    <property type="entry name" value="ATPase_P-type"/>
    <property type="match status" value="1"/>
</dbReference>
<keyword evidence="7" id="KW-0805">Transcription regulation</keyword>
<dbReference type="InterPro" id="IPR001757">
    <property type="entry name" value="P_typ_ATPase"/>
</dbReference>
<protein>
    <submittedName>
        <fullName evidence="14">Negative elongation factor D</fullName>
    </submittedName>
</protein>
<dbReference type="GO" id="GO:0034244">
    <property type="term" value="P:negative regulation of transcription elongation by RNA polymerase II"/>
    <property type="evidence" value="ECO:0007669"/>
    <property type="project" value="TreeGrafter"/>
</dbReference>
<dbReference type="InterPro" id="IPR023214">
    <property type="entry name" value="HAD_sf"/>
</dbReference>
<dbReference type="Gene3D" id="1.20.1110.10">
    <property type="entry name" value="Calcium-transporting ATPase, transmembrane domain"/>
    <property type="match status" value="1"/>
</dbReference>
<dbReference type="Gene3D" id="3.40.1110.10">
    <property type="entry name" value="Calcium-transporting ATPase, cytoplasmic domain N"/>
    <property type="match status" value="2"/>
</dbReference>
<dbReference type="Pfam" id="PF13246">
    <property type="entry name" value="Cation_ATPase"/>
    <property type="match status" value="1"/>
</dbReference>
<comment type="caution">
    <text evidence="14">The sequence shown here is derived from an EMBL/GenBank/DDBJ whole genome shotgun (WGS) entry which is preliminary data.</text>
</comment>
<dbReference type="InterPro" id="IPR032631">
    <property type="entry name" value="P-type_ATPase_N"/>
</dbReference>
<keyword evidence="15" id="KW-1185">Reference proteome</keyword>
<evidence type="ECO:0000313" key="15">
    <source>
        <dbReference type="Proteomes" id="UP001151699"/>
    </source>
</evidence>
<gene>
    <name evidence="14" type="primary">TH1</name>
    <name evidence="14" type="ORF">Bhyg_13127</name>
</gene>
<dbReference type="PANTHER" id="PTHR12144:SF0">
    <property type="entry name" value="NEGATIVE ELONGATION FACTOR C_D"/>
    <property type="match status" value="1"/>
</dbReference>
<dbReference type="GO" id="GO:0003746">
    <property type="term" value="F:translation elongation factor activity"/>
    <property type="evidence" value="ECO:0007669"/>
    <property type="project" value="UniProtKB-KW"/>
</dbReference>
<proteinExistence type="inferred from homology"/>
<dbReference type="EMBL" id="WJQU01000003">
    <property type="protein sequence ID" value="KAJ6640377.1"/>
    <property type="molecule type" value="Genomic_DNA"/>
</dbReference>
<sequence>MDEEFEEDGWMGRHRSGEDEDGPDEIMENPQEVLSECLLKFATPDYIMEPGIFAQLKRYFQAGGTPEQVINLVSQNYSGVAQMANLLAEWLILAGIRVTEVQKMVENHLKDMILRTFDPKKADTIFTEEGETPAWLTEMIDHHTWRSLIYRLAEDYPDCLMLNFTIKLISDAGFQSEITSISTAAQQIEVFSRVLKTAITKFLTHPDDMQKCIEECARMVCHGQHTYVYSQVLVQVLSQEPKGGFIMKRLAQEITKYALQNNQNVTPITMTLNGSAAYPQACLALSSMLSRNTLNPADITVLYRNYSAPDPPPIDLIRNPQFLELLVDSLFKAGVKINPEHKSKYIYLLAYAASVCETQSKKGAKQNRLINKDELKNTTQAVEKVHAICNVHKGSAELIADFQTLYTCIRYPVVGVGVIRWIENTVTEPSYFKLSTDSCPPHLAVLDEVANVHPSLHGQILQLLIRIFESKQDELEILVQLEMKKMLLDRMVNLLTRGCVVPVVKYIKQCCQKDDTDISLIRYFVKEVLETITHPYSPEFVQLFLPMVENEEITHPLRGEGQEGDPVSEFIDCRGNRVSTVSDFLTIKIGGDPNDKKVKKQNNRIKSTKYTLITFLPQNLLEQFRRIANFYFLIMTVIALVIVTQILQDYFSFLILFNYLVPISLYVTIEMHKFIGSFFMEWDIDLFDAETNQPCIVNTSDLNEELGQINILFSDKTGTLTKNEMIFKECSINGKKYSFLESGIKEEGRPNIVKIHEFKEDIFDFFQTLSACHTVQVASAEEPPEVQALPLNQNGNRADLRSVNSFTNIAEESEANNAPDSDFDETDFVKRQTQQNIPNISYNGHIGDISPLLNDRKMNIPDVNENNKPQFDNINTKISDNKVHPRRPVSLFETSAEAPNPKSIKLARPLSIELTRTVSHIEMEPSGTHMTHRRTQSYGASTNHNRQQSITALLRHSGTITSMREYYAAPSFIEASLIERKESVRRRQEIKNAIQELDYQASSPDEKALVEACAKIGFLYTGEVNDVLTVKIKPYQSAYIKKSAIDSELHFERLHTLEFTSDRKRMSTIIWLLTKGAESHVLPLCQNSTRTLVTQTQGHVNDFAKVGLRTLAVARKKLTSEEYTKYDNEITAAGNSLTDRNIRVAEVQSKLENNLELLGATAVEDALQDNVKDTIESLRQAGVKVWVLTGDKIETALNIALSCGHIPEDANKYLITECNDGGQLLEHFDVLEKEMQVKTKVKLMLLDDTNNLSVQYLHSGEYNFILLSFLSFQFLKSMSLISLSSFVYCFYDLFLLILT</sequence>
<dbReference type="GO" id="GO:0003723">
    <property type="term" value="F:RNA binding"/>
    <property type="evidence" value="ECO:0007669"/>
    <property type="project" value="TreeGrafter"/>
</dbReference>
<keyword evidence="5 12" id="KW-0812">Transmembrane</keyword>
<dbReference type="Gene3D" id="3.40.50.1000">
    <property type="entry name" value="HAD superfamily/HAD-like"/>
    <property type="match status" value="2"/>
</dbReference>
<feature type="region of interest" description="Disordered" evidence="11">
    <location>
        <begin position="1"/>
        <end position="26"/>
    </location>
</feature>
<feature type="non-terminal residue" evidence="14">
    <location>
        <position position="1299"/>
    </location>
</feature>
<dbReference type="InterPro" id="IPR023299">
    <property type="entry name" value="ATPase_P-typ_cyto_dom_N"/>
</dbReference>
<dbReference type="InterPro" id="IPR006942">
    <property type="entry name" value="TH1"/>
</dbReference>
<accession>A0A9Q0N107</accession>
<dbReference type="PANTHER" id="PTHR12144">
    <property type="entry name" value="NEGATIVE ELONGATION FACTOR D"/>
    <property type="match status" value="1"/>
</dbReference>
<evidence type="ECO:0000256" key="3">
    <source>
        <dbReference type="ARBA" id="ARBA00005726"/>
    </source>
</evidence>
<evidence type="ECO:0000313" key="14">
    <source>
        <dbReference type="EMBL" id="KAJ6640377.1"/>
    </source>
</evidence>
<evidence type="ECO:0000256" key="10">
    <source>
        <dbReference type="ARBA" id="ARBA00023242"/>
    </source>
</evidence>
<dbReference type="Pfam" id="PF16209">
    <property type="entry name" value="PhoLip_ATPase_N"/>
    <property type="match status" value="1"/>
</dbReference>
<evidence type="ECO:0000259" key="13">
    <source>
        <dbReference type="Pfam" id="PF16209"/>
    </source>
</evidence>
<feature type="transmembrane region" description="Helical" evidence="12">
    <location>
        <begin position="650"/>
        <end position="669"/>
    </location>
</feature>
<dbReference type="InterPro" id="IPR023298">
    <property type="entry name" value="ATPase_P-typ_TM_dom_sf"/>
</dbReference>
<evidence type="ECO:0000256" key="2">
    <source>
        <dbReference type="ARBA" id="ARBA00004370"/>
    </source>
</evidence>
<evidence type="ECO:0000256" key="6">
    <source>
        <dbReference type="ARBA" id="ARBA00022989"/>
    </source>
</evidence>
<dbReference type="SUPFAM" id="SSF81660">
    <property type="entry name" value="Metal cation-transporting ATPase, ATP-binding domain N"/>
    <property type="match status" value="1"/>
</dbReference>
<dbReference type="Pfam" id="PF04858">
    <property type="entry name" value="TH1"/>
    <property type="match status" value="1"/>
</dbReference>
<evidence type="ECO:0000256" key="12">
    <source>
        <dbReference type="SAM" id="Phobius"/>
    </source>
</evidence>
<feature type="transmembrane region" description="Helical" evidence="12">
    <location>
        <begin position="1280"/>
        <end position="1298"/>
    </location>
</feature>
<keyword evidence="10" id="KW-0539">Nucleus</keyword>
<dbReference type="OrthoDB" id="511287at2759"/>
<dbReference type="InterPro" id="IPR018303">
    <property type="entry name" value="ATPase_P-typ_P_site"/>
</dbReference>
<keyword evidence="8 12" id="KW-0472">Membrane</keyword>
<keyword evidence="14" id="KW-0648">Protein biosynthesis</keyword>
<dbReference type="Proteomes" id="UP001151699">
    <property type="component" value="Chromosome X"/>
</dbReference>
<comment type="subcellular location">
    <subcellularLocation>
        <location evidence="2">Membrane</location>
    </subcellularLocation>
    <subcellularLocation>
        <location evidence="1">Nucleus</location>
    </subcellularLocation>
</comment>
<dbReference type="GO" id="GO:0032021">
    <property type="term" value="C:NELF complex"/>
    <property type="evidence" value="ECO:0007669"/>
    <property type="project" value="TreeGrafter"/>
</dbReference>
<keyword evidence="9" id="KW-0804">Transcription</keyword>
<dbReference type="SUPFAM" id="SSF56784">
    <property type="entry name" value="HAD-like"/>
    <property type="match status" value="1"/>
</dbReference>
<keyword evidence="4" id="KW-0678">Repressor</keyword>
<dbReference type="GO" id="GO:0005524">
    <property type="term" value="F:ATP binding"/>
    <property type="evidence" value="ECO:0007669"/>
    <property type="project" value="InterPro"/>
</dbReference>
<dbReference type="GO" id="GO:0016887">
    <property type="term" value="F:ATP hydrolysis activity"/>
    <property type="evidence" value="ECO:0007669"/>
    <property type="project" value="InterPro"/>
</dbReference>
<evidence type="ECO:0000256" key="8">
    <source>
        <dbReference type="ARBA" id="ARBA00023136"/>
    </source>
</evidence>
<feature type="transmembrane region" description="Helical" evidence="12">
    <location>
        <begin position="627"/>
        <end position="644"/>
    </location>
</feature>
<evidence type="ECO:0000256" key="9">
    <source>
        <dbReference type="ARBA" id="ARBA00023163"/>
    </source>
</evidence>
<evidence type="ECO:0000256" key="11">
    <source>
        <dbReference type="SAM" id="MobiDB-lite"/>
    </source>
</evidence>
<dbReference type="InterPro" id="IPR036412">
    <property type="entry name" value="HAD-like_sf"/>
</dbReference>
<reference evidence="14" key="1">
    <citation type="submission" date="2022-07" db="EMBL/GenBank/DDBJ databases">
        <authorList>
            <person name="Trinca V."/>
            <person name="Uliana J.V.C."/>
            <person name="Torres T.T."/>
            <person name="Ward R.J."/>
            <person name="Monesi N."/>
        </authorList>
    </citation>
    <scope>NUCLEOTIDE SEQUENCE</scope>
    <source>
        <strain evidence="14">HSMRA1968</strain>
        <tissue evidence="14">Whole embryos</tissue>
    </source>
</reference>